<dbReference type="InterPro" id="IPR011990">
    <property type="entry name" value="TPR-like_helical_dom_sf"/>
</dbReference>
<feature type="repeat" description="TPR" evidence="1">
    <location>
        <begin position="213"/>
        <end position="246"/>
    </location>
</feature>
<name>A0ABQ6BSU8_9NEIS</name>
<keyword evidence="3" id="KW-1185">Reference proteome</keyword>
<accession>A0ABQ6BSU8</accession>
<keyword evidence="1" id="KW-0802">TPR repeat</keyword>
<dbReference type="PROSITE" id="PS50005">
    <property type="entry name" value="TPR"/>
    <property type="match status" value="1"/>
</dbReference>
<dbReference type="Gene3D" id="1.25.40.10">
    <property type="entry name" value="Tetratricopeptide repeat domain"/>
    <property type="match status" value="2"/>
</dbReference>
<organism evidence="2 3">
    <name type="scientific">Chitiniphilus shinanonensis</name>
    <dbReference type="NCBI Taxonomy" id="553088"/>
    <lineage>
        <taxon>Bacteria</taxon>
        <taxon>Pseudomonadati</taxon>
        <taxon>Pseudomonadota</taxon>
        <taxon>Betaproteobacteria</taxon>
        <taxon>Neisseriales</taxon>
        <taxon>Chitinibacteraceae</taxon>
        <taxon>Chitiniphilus</taxon>
    </lineage>
</organism>
<dbReference type="InterPro" id="IPR019734">
    <property type="entry name" value="TPR_rpt"/>
</dbReference>
<protein>
    <recommendedName>
        <fullName evidence="4">MalT-like TPR region domain-containing protein</fullName>
    </recommendedName>
</protein>
<dbReference type="EMBL" id="BSOZ01000001">
    <property type="protein sequence ID" value="GLS02889.1"/>
    <property type="molecule type" value="Genomic_DNA"/>
</dbReference>
<dbReference type="Proteomes" id="UP001156836">
    <property type="component" value="Unassembled WGS sequence"/>
</dbReference>
<evidence type="ECO:0000313" key="2">
    <source>
        <dbReference type="EMBL" id="GLS02889.1"/>
    </source>
</evidence>
<comment type="caution">
    <text evidence="2">The sequence shown here is derived from an EMBL/GenBank/DDBJ whole genome shotgun (WGS) entry which is preliminary data.</text>
</comment>
<reference evidence="3" key="1">
    <citation type="journal article" date="2019" name="Int. J. Syst. Evol. Microbiol.">
        <title>The Global Catalogue of Microorganisms (GCM) 10K type strain sequencing project: providing services to taxonomists for standard genome sequencing and annotation.</title>
        <authorList>
            <consortium name="The Broad Institute Genomics Platform"/>
            <consortium name="The Broad Institute Genome Sequencing Center for Infectious Disease"/>
            <person name="Wu L."/>
            <person name="Ma J."/>
        </authorList>
    </citation>
    <scope>NUCLEOTIDE SEQUENCE [LARGE SCALE GENOMIC DNA]</scope>
    <source>
        <strain evidence="3">NBRC 104970</strain>
    </source>
</reference>
<sequence length="352" mass="39405">MSMVPRAHDLRSEIDQTLAVAGTLANVSPNQALQLAGQAQMLAESIEYHPGQALALYTQAAAHSARNVLNEADQAARRALEMAETHALWSLWFDTLDLASGISYDLEQYDVAVDNWLKQLERGFDRNDPLAILRGYLGLGKAFFIYGDPVTTTAMLEKAREYLPQISRNDVAFCLYINLAADACHRGDFAAALVELAAAEALLDDMGYCQYEHELYYYRGHIYRRQGKLQAALRQLERSLVLNAGTSNQWGRTVNLIELGETCLDLGQLHAAQYYLNSVEEVPMLYLQMQIHGVLARVSAAVGRTDREFVHWQKHFALAEQLAEAGAQPHVAKLRSKALAERMRIVENRRQG</sequence>
<gene>
    <name evidence="2" type="ORF">GCM10007860_00320</name>
</gene>
<dbReference type="SMART" id="SM00028">
    <property type="entry name" value="TPR"/>
    <property type="match status" value="3"/>
</dbReference>
<evidence type="ECO:0000313" key="3">
    <source>
        <dbReference type="Proteomes" id="UP001156836"/>
    </source>
</evidence>
<evidence type="ECO:0008006" key="4">
    <source>
        <dbReference type="Google" id="ProtNLM"/>
    </source>
</evidence>
<dbReference type="SUPFAM" id="SSF48452">
    <property type="entry name" value="TPR-like"/>
    <property type="match status" value="1"/>
</dbReference>
<evidence type="ECO:0000256" key="1">
    <source>
        <dbReference type="PROSITE-ProRule" id="PRU00339"/>
    </source>
</evidence>
<dbReference type="RefSeq" id="WP_018746376.1">
    <property type="nucleotide sequence ID" value="NZ_BAABUF010000007.1"/>
</dbReference>
<proteinExistence type="predicted"/>